<proteinExistence type="predicted"/>
<keyword evidence="2" id="KW-1185">Reference proteome</keyword>
<comment type="caution">
    <text evidence="1">The sequence shown here is derived from an EMBL/GenBank/DDBJ whole genome shotgun (WGS) entry which is preliminary data.</text>
</comment>
<gene>
    <name evidence="1" type="ORF">CN311_17190</name>
</gene>
<dbReference type="Proteomes" id="UP000219182">
    <property type="component" value="Unassembled WGS sequence"/>
</dbReference>
<dbReference type="EMBL" id="NWQG01000105">
    <property type="protein sequence ID" value="PDQ19894.1"/>
    <property type="molecule type" value="Genomic_DNA"/>
</dbReference>
<organism evidence="1 2">
    <name type="scientific">Mesorhizobium sanjuanii</name>
    <dbReference type="NCBI Taxonomy" id="2037900"/>
    <lineage>
        <taxon>Bacteria</taxon>
        <taxon>Pseudomonadati</taxon>
        <taxon>Pseudomonadota</taxon>
        <taxon>Alphaproteobacteria</taxon>
        <taxon>Hyphomicrobiales</taxon>
        <taxon>Phyllobacteriaceae</taxon>
        <taxon>Mesorhizobium</taxon>
    </lineage>
</organism>
<evidence type="ECO:0000313" key="1">
    <source>
        <dbReference type="EMBL" id="PDQ19894.1"/>
    </source>
</evidence>
<sequence>MSGIEKNSKTIAGLMGNYDINKDAISLEMTVCQTRLNLIKQSVKGRSKSSIRSLIREIRQYRGERNWLSKKPPPASQGAAWHLYERLNGLIEELKHFQDDQRFGG</sequence>
<protein>
    <submittedName>
        <fullName evidence="1">Uncharacterized protein</fullName>
    </submittedName>
</protein>
<evidence type="ECO:0000313" key="2">
    <source>
        <dbReference type="Proteomes" id="UP000219182"/>
    </source>
</evidence>
<dbReference type="AlphaFoldDB" id="A0A2A6FDH5"/>
<name>A0A2A6FDH5_9HYPH</name>
<accession>A0A2A6FDH5</accession>
<reference evidence="1 2" key="1">
    <citation type="submission" date="2017-09" db="EMBL/GenBank/DDBJ databases">
        <title>Mesorhizobum sanjuanii sp. nov. isolated from nodules of Lotus tenuis in saline-alkaline lowlands of Flooding Pampa.</title>
        <authorList>
            <person name="Sannazzaro A.I."/>
            <person name="Torres Tejerizo G.A."/>
            <person name="Fontana F."/>
            <person name="Cumpa Velazquez L.M."/>
            <person name="Hansen L."/>
            <person name="Pistorio M."/>
            <person name="Estrella M.J."/>
        </authorList>
    </citation>
    <scope>NUCLEOTIDE SEQUENCE [LARGE SCALE GENOMIC DNA]</scope>
    <source>
        <strain evidence="1 2">BSA136</strain>
    </source>
</reference>